<dbReference type="eggNOG" id="COG1473">
    <property type="taxonomic scope" value="Bacteria"/>
</dbReference>
<dbReference type="GO" id="GO:0016805">
    <property type="term" value="F:dipeptidase activity"/>
    <property type="evidence" value="ECO:0007669"/>
    <property type="project" value="TreeGrafter"/>
</dbReference>
<dbReference type="SUPFAM" id="SSF55031">
    <property type="entry name" value="Bacterial exopeptidase dimerisation domain"/>
    <property type="match status" value="1"/>
</dbReference>
<dbReference type="GO" id="GO:0071713">
    <property type="term" value="F:para-aminobenzoyl-glutamate hydrolase activity"/>
    <property type="evidence" value="ECO:0007669"/>
    <property type="project" value="TreeGrafter"/>
</dbReference>
<proteinExistence type="predicted"/>
<organism evidence="1 2">
    <name type="scientific">Mesorhizobium metallidurans STM 2683</name>
    <dbReference type="NCBI Taxonomy" id="1297569"/>
    <lineage>
        <taxon>Bacteria</taxon>
        <taxon>Pseudomonadati</taxon>
        <taxon>Pseudomonadota</taxon>
        <taxon>Alphaproteobacteria</taxon>
        <taxon>Hyphomicrobiales</taxon>
        <taxon>Phyllobacteriaceae</taxon>
        <taxon>Mesorhizobium</taxon>
    </lineage>
</organism>
<accession>M5F8J0</accession>
<dbReference type="AlphaFoldDB" id="M5F8J0"/>
<dbReference type="STRING" id="1297569.MESS2_730117"/>
<dbReference type="Gene3D" id="3.30.70.360">
    <property type="match status" value="1"/>
</dbReference>
<gene>
    <name evidence="1" type="ORF">MESS2_730117</name>
</gene>
<sequence length="538" mass="58185">MTSAQATALACLDDIQPLLSAWTRIIFDFGETAWREYQSAAWYVERLKYEGFSVEEGSGGMPTAFCAHWTNGAGPTIGMYAEYDAVPGNCQDATTVKRPRPGLGGEAGGHTDPHSGLGIASLGGLLAVKAAMQRHDISGTLRFTGEPAEKVRGSKPIHAARGYYDGLAGMISFHPFYMLPLCNTARWDTHCGAAYAMIYRFICDEPEQWSRATGDSAPIPQAHSAVRAPGANDALFTMYMASKSLRDSMLPHQGGWSISEAILTAGQATADNLPAGLAEIQYMIRVPTLAMAEQVTAVLDRNAEAAAKMSGCRHERHFVSKSRPGLANHAMATIAYEALSAVGPPHWDETAKTIAREIQINAGGVASEEPFIEELERLIAPEEAEAILRRDLAPSQVNSTSDDYTDMSWHTPTARFYVARPALRSENGHAYPAWAMNALGGIPETIDPMVSCAAKTVALAALRLLEDDAGREAAMDEFVSRTGGGVGGSNWIAPLCDYEPPIGFRWPEYVTTPRGRDWWIPSNQSPQAASRGEIHDRP</sequence>
<keyword evidence="2" id="KW-1185">Reference proteome</keyword>
<evidence type="ECO:0000313" key="1">
    <source>
        <dbReference type="EMBL" id="CCV08221.1"/>
    </source>
</evidence>
<dbReference type="InterPro" id="IPR036264">
    <property type="entry name" value="Bact_exopeptidase_dim_dom"/>
</dbReference>
<reference evidence="1 2" key="1">
    <citation type="submission" date="2013-02" db="EMBL/GenBank/DDBJ databases">
        <authorList>
            <person name="Genoscope - CEA"/>
        </authorList>
    </citation>
    <scope>NUCLEOTIDE SEQUENCE [LARGE SCALE GENOMIC DNA]</scope>
    <source>
        <strain evidence="1 2">STM 2683</strain>
    </source>
</reference>
<dbReference type="PANTHER" id="PTHR30575">
    <property type="entry name" value="PEPTIDASE M20"/>
    <property type="match status" value="1"/>
</dbReference>
<dbReference type="Gene3D" id="3.40.630.10">
    <property type="entry name" value="Zn peptidases"/>
    <property type="match status" value="1"/>
</dbReference>
<dbReference type="SUPFAM" id="SSF53187">
    <property type="entry name" value="Zn-dependent exopeptidases"/>
    <property type="match status" value="1"/>
</dbReference>
<dbReference type="GO" id="GO:0005737">
    <property type="term" value="C:cytoplasm"/>
    <property type="evidence" value="ECO:0007669"/>
    <property type="project" value="TreeGrafter"/>
</dbReference>
<dbReference type="GO" id="GO:0046657">
    <property type="term" value="P:folic acid catabolic process"/>
    <property type="evidence" value="ECO:0007669"/>
    <property type="project" value="TreeGrafter"/>
</dbReference>
<comment type="caution">
    <text evidence="1">The sequence shown here is derived from an EMBL/GenBank/DDBJ whole genome shotgun (WGS) entry which is preliminary data.</text>
</comment>
<name>M5F8J0_9HYPH</name>
<evidence type="ECO:0000313" key="2">
    <source>
        <dbReference type="Proteomes" id="UP000012062"/>
    </source>
</evidence>
<dbReference type="InterPro" id="IPR052030">
    <property type="entry name" value="Peptidase_M20/M20A_hydrolases"/>
</dbReference>
<evidence type="ECO:0008006" key="3">
    <source>
        <dbReference type="Google" id="ProtNLM"/>
    </source>
</evidence>
<dbReference type="PANTHER" id="PTHR30575:SF0">
    <property type="entry name" value="XAA-ARG DIPEPTIDASE"/>
    <property type="match status" value="1"/>
</dbReference>
<protein>
    <recommendedName>
        <fullName evidence="3">Amidohydrolase</fullName>
    </recommendedName>
</protein>
<dbReference type="EMBL" id="CAUM01000143">
    <property type="protein sequence ID" value="CCV08221.1"/>
    <property type="molecule type" value="Genomic_DNA"/>
</dbReference>
<dbReference type="Proteomes" id="UP000012062">
    <property type="component" value="Unassembled WGS sequence"/>
</dbReference>